<protein>
    <submittedName>
        <fullName evidence="8">Cyclin-like protein</fullName>
    </submittedName>
</protein>
<feature type="domain" description="Cyclin-like" evidence="6">
    <location>
        <begin position="93"/>
        <end position="181"/>
    </location>
</feature>
<dbReference type="Pfam" id="PF02984">
    <property type="entry name" value="Cyclin_C"/>
    <property type="match status" value="1"/>
</dbReference>
<dbReference type="InterPro" id="IPR004367">
    <property type="entry name" value="Cyclin_C-dom"/>
</dbReference>
<keyword evidence="1" id="KW-0132">Cell division</keyword>
<dbReference type="SMART" id="SM00385">
    <property type="entry name" value="CYCLIN"/>
    <property type="match status" value="2"/>
</dbReference>
<sequence length="316" mass="36622">MATHTRLERAVEVEGASDKRPGKRRRDIDESKELQRALRIQEIEDPMLAGEYSESIFSYMRELEIMLAPAIGYLESRPREAWSVRRICVDIACRVCDSLNTIGETVFLAVNLLDRYLSSRTLHDNLHQPRVLIVTCVLIASKFEERNPFARVVDFLHILARLGLPPLDPSVFRAGERHLLQFFDYKLGWPGPLSFLRRCSRADNCDQAARLVAKYILEIILIDERFVLYRPSLQAAAALYIGRSMQGREDWPAILIEYSGYSFVEMEPAVLDMISFLSESYVTRTAPFHKYQTRRRSFVSLLVARWIERRSHIQIL</sequence>
<dbReference type="InterPro" id="IPR013763">
    <property type="entry name" value="Cyclin-like_dom"/>
</dbReference>
<proteinExistence type="inferred from homology"/>
<dbReference type="InterPro" id="IPR036915">
    <property type="entry name" value="Cyclin-like_sf"/>
</dbReference>
<feature type="domain" description="Cyclin-like" evidence="6">
    <location>
        <begin position="194"/>
        <end position="275"/>
    </location>
</feature>
<reference evidence="8 9" key="1">
    <citation type="submission" date="2016-05" db="EMBL/GenBank/DDBJ databases">
        <title>Genome sequencing reveals origins of a unique bacterial endosymbiosis in the earliest lineages of terrestrial Fungi.</title>
        <authorList>
            <consortium name="DOE Joint Genome Institute"/>
            <person name="Uehling J."/>
            <person name="Gryganskyi A."/>
            <person name="Hameed K."/>
            <person name="Tschaplinski T."/>
            <person name="Misztal P."/>
            <person name="Wu S."/>
            <person name="Desiro A."/>
            <person name="Vande Pol N."/>
            <person name="Du Z.-Y."/>
            <person name="Zienkiewicz A."/>
            <person name="Zienkiewicz K."/>
            <person name="Morin E."/>
            <person name="Tisserant E."/>
            <person name="Splivallo R."/>
            <person name="Hainaut M."/>
            <person name="Henrissat B."/>
            <person name="Ohm R."/>
            <person name="Kuo A."/>
            <person name="Yan J."/>
            <person name="Lipzen A."/>
            <person name="Nolan M."/>
            <person name="Labutti K."/>
            <person name="Barry K."/>
            <person name="Goldstein A."/>
            <person name="Labbe J."/>
            <person name="Schadt C."/>
            <person name="Tuskan G."/>
            <person name="Grigoriev I."/>
            <person name="Martin F."/>
            <person name="Vilgalys R."/>
            <person name="Bonito G."/>
        </authorList>
    </citation>
    <scope>NUCLEOTIDE SEQUENCE [LARGE SCALE GENOMIC DNA]</scope>
    <source>
        <strain evidence="8 9">AG-77</strain>
    </source>
</reference>
<dbReference type="Proteomes" id="UP000078512">
    <property type="component" value="Unassembled WGS sequence"/>
</dbReference>
<comment type="similarity">
    <text evidence="4">Belongs to the cyclin family.</text>
</comment>
<keyword evidence="3" id="KW-0131">Cell cycle</keyword>
<dbReference type="PIRSF" id="PIRSF001771">
    <property type="entry name" value="Cyclin_A_B_D_E"/>
    <property type="match status" value="1"/>
</dbReference>
<keyword evidence="2 4" id="KW-0195">Cyclin</keyword>
<dbReference type="Pfam" id="PF00134">
    <property type="entry name" value="Cyclin_N"/>
    <property type="match status" value="1"/>
</dbReference>
<name>A0A197KGK3_9FUNG</name>
<evidence type="ECO:0000256" key="5">
    <source>
        <dbReference type="SAM" id="MobiDB-lite"/>
    </source>
</evidence>
<dbReference type="PANTHER" id="PTHR10177">
    <property type="entry name" value="CYCLINS"/>
    <property type="match status" value="1"/>
</dbReference>
<dbReference type="InterPro" id="IPR039361">
    <property type="entry name" value="Cyclin"/>
</dbReference>
<accession>A0A197KGK3</accession>
<organism evidence="8 9">
    <name type="scientific">Linnemannia elongata AG-77</name>
    <dbReference type="NCBI Taxonomy" id="1314771"/>
    <lineage>
        <taxon>Eukaryota</taxon>
        <taxon>Fungi</taxon>
        <taxon>Fungi incertae sedis</taxon>
        <taxon>Mucoromycota</taxon>
        <taxon>Mortierellomycotina</taxon>
        <taxon>Mortierellomycetes</taxon>
        <taxon>Mortierellales</taxon>
        <taxon>Mortierellaceae</taxon>
        <taxon>Linnemannia</taxon>
    </lineage>
</organism>
<dbReference type="GO" id="GO:0044772">
    <property type="term" value="P:mitotic cell cycle phase transition"/>
    <property type="evidence" value="ECO:0007669"/>
    <property type="project" value="InterPro"/>
</dbReference>
<dbReference type="EMBL" id="KV442014">
    <property type="protein sequence ID" value="OAQ35504.1"/>
    <property type="molecule type" value="Genomic_DNA"/>
</dbReference>
<evidence type="ECO:0000313" key="9">
    <source>
        <dbReference type="Proteomes" id="UP000078512"/>
    </source>
</evidence>
<evidence type="ECO:0000256" key="3">
    <source>
        <dbReference type="ARBA" id="ARBA00023306"/>
    </source>
</evidence>
<feature type="region of interest" description="Disordered" evidence="5">
    <location>
        <begin position="1"/>
        <end position="28"/>
    </location>
</feature>
<evidence type="ECO:0000313" key="8">
    <source>
        <dbReference type="EMBL" id="OAQ35504.1"/>
    </source>
</evidence>
<gene>
    <name evidence="8" type="ORF">K457DRAFT_66206</name>
</gene>
<dbReference type="GO" id="GO:0016538">
    <property type="term" value="F:cyclin-dependent protein serine/threonine kinase regulator activity"/>
    <property type="evidence" value="ECO:0007669"/>
    <property type="project" value="InterPro"/>
</dbReference>
<dbReference type="SMART" id="SM01332">
    <property type="entry name" value="Cyclin_C"/>
    <property type="match status" value="1"/>
</dbReference>
<feature type="domain" description="Cyclin C-terminal" evidence="7">
    <location>
        <begin position="190"/>
        <end position="305"/>
    </location>
</feature>
<evidence type="ECO:0000256" key="2">
    <source>
        <dbReference type="ARBA" id="ARBA00023127"/>
    </source>
</evidence>
<dbReference type="AlphaFoldDB" id="A0A197KGK3"/>
<evidence type="ECO:0000256" key="1">
    <source>
        <dbReference type="ARBA" id="ARBA00022618"/>
    </source>
</evidence>
<keyword evidence="9" id="KW-1185">Reference proteome</keyword>
<dbReference type="InterPro" id="IPR046965">
    <property type="entry name" value="Cyclin_A/B-like"/>
</dbReference>
<dbReference type="GO" id="GO:0051301">
    <property type="term" value="P:cell division"/>
    <property type="evidence" value="ECO:0007669"/>
    <property type="project" value="UniProtKB-KW"/>
</dbReference>
<dbReference type="STRING" id="1314771.A0A197KGK3"/>
<dbReference type="OrthoDB" id="5590282at2759"/>
<evidence type="ECO:0000259" key="6">
    <source>
        <dbReference type="SMART" id="SM00385"/>
    </source>
</evidence>
<evidence type="ECO:0000256" key="4">
    <source>
        <dbReference type="RuleBase" id="RU000383"/>
    </source>
</evidence>
<dbReference type="SUPFAM" id="SSF47954">
    <property type="entry name" value="Cyclin-like"/>
    <property type="match status" value="2"/>
</dbReference>
<dbReference type="InterPro" id="IPR006671">
    <property type="entry name" value="Cyclin_N"/>
</dbReference>
<evidence type="ECO:0000259" key="7">
    <source>
        <dbReference type="SMART" id="SM01332"/>
    </source>
</evidence>
<dbReference type="Gene3D" id="1.10.472.10">
    <property type="entry name" value="Cyclin-like"/>
    <property type="match status" value="2"/>
</dbReference>